<dbReference type="SUPFAM" id="SSF50370">
    <property type="entry name" value="Ricin B-like lectins"/>
    <property type="match status" value="1"/>
</dbReference>
<keyword evidence="1 5" id="KW-0732">Signal</keyword>
<evidence type="ECO:0000256" key="3">
    <source>
        <dbReference type="ARBA" id="ARBA00023157"/>
    </source>
</evidence>
<protein>
    <submittedName>
        <fullName evidence="8">Aste57867_15090 protein</fullName>
    </submittedName>
</protein>
<dbReference type="EMBL" id="CAADRA010005642">
    <property type="protein sequence ID" value="VFT91903.1"/>
    <property type="molecule type" value="Genomic_DNA"/>
</dbReference>
<dbReference type="InterPro" id="IPR035992">
    <property type="entry name" value="Ricin_B-like_lectins"/>
</dbReference>
<dbReference type="Gene3D" id="3.50.4.10">
    <property type="entry name" value="Hepatocyte Growth Factor"/>
    <property type="match status" value="1"/>
</dbReference>
<evidence type="ECO:0000313" key="9">
    <source>
        <dbReference type="Proteomes" id="UP000332933"/>
    </source>
</evidence>
<accession>A0A485L2L5</accession>
<sequence length="412" mass="44330">MKVSTRAIFGLAAVVTAQQCIVERGVGYSDNDIGSTQQSDPVNCCADCQATLGCKVYTWVDGVCYLKSEQGESSDIVGAFSGTLPSQPEPTDDPTNEPSEEPTEEPSDEPTDEPTEEPSEEPSDDPTEEPSEEPSDDPTEEPTDEPTEEPTAEPTPAPTPAPTAWPMGAIAIGVDRKHCLEASHFVHDYPVSAKCNGSPEQQWKWINSLYLYNAATKQCLDREGNQSGTNVRSFPCSWAESAQWLVAKGNHPIAPKSPTLCLAAGSKSATLTDCKKVDDSQVADVSLVTSHPYIPPTFSPSAPSYSGQLFIGATQILCFEADPSKLILVAAVCNATRPSQRWTWLRSTKVLQNAETDNWLSVDLRGNQMVSVSSASLCTGFIAPLTAGNQYRETICDPEDDLQVFSFGGPIV</sequence>
<dbReference type="OrthoDB" id="6770063at2759"/>
<organism evidence="8 9">
    <name type="scientific">Aphanomyces stellatus</name>
    <dbReference type="NCBI Taxonomy" id="120398"/>
    <lineage>
        <taxon>Eukaryota</taxon>
        <taxon>Sar</taxon>
        <taxon>Stramenopiles</taxon>
        <taxon>Oomycota</taxon>
        <taxon>Saprolegniomycetes</taxon>
        <taxon>Saprolegniales</taxon>
        <taxon>Verrucalvaceae</taxon>
        <taxon>Aphanomyces</taxon>
    </lineage>
</organism>
<dbReference type="EMBL" id="VJMH01005621">
    <property type="protein sequence ID" value="KAF0693992.1"/>
    <property type="molecule type" value="Genomic_DNA"/>
</dbReference>
<dbReference type="PANTHER" id="PTHR36489:SF2">
    <property type="entry name" value="APPLE DOMAIN-CONTAINING PROTEIN"/>
    <property type="match status" value="1"/>
</dbReference>
<feature type="compositionally biased region" description="Acidic residues" evidence="4">
    <location>
        <begin position="90"/>
        <end position="151"/>
    </location>
</feature>
<feature type="chain" id="PRO_5033826206" evidence="5">
    <location>
        <begin position="18"/>
        <end position="412"/>
    </location>
</feature>
<evidence type="ECO:0000256" key="1">
    <source>
        <dbReference type="ARBA" id="ARBA00022729"/>
    </source>
</evidence>
<dbReference type="PROSITE" id="PS50231">
    <property type="entry name" value="RICIN_B_LECTIN"/>
    <property type="match status" value="1"/>
</dbReference>
<evidence type="ECO:0000313" key="8">
    <source>
        <dbReference type="EMBL" id="VFT91903.1"/>
    </source>
</evidence>
<dbReference type="InterPro" id="IPR006970">
    <property type="entry name" value="PT"/>
</dbReference>
<keyword evidence="9" id="KW-1185">Reference proteome</keyword>
<feature type="region of interest" description="Disordered" evidence="4">
    <location>
        <begin position="76"/>
        <end position="166"/>
    </location>
</feature>
<dbReference type="InterPro" id="IPR000772">
    <property type="entry name" value="Ricin_B_lectin"/>
</dbReference>
<dbReference type="PANTHER" id="PTHR36489">
    <property type="entry name" value="PROTEIN-COUPLED RECEPTOR GPR1, PUTATIVE-RELATED"/>
    <property type="match status" value="1"/>
</dbReference>
<proteinExistence type="predicted"/>
<feature type="signal peptide" evidence="5">
    <location>
        <begin position="1"/>
        <end position="17"/>
    </location>
</feature>
<keyword evidence="2" id="KW-0677">Repeat</keyword>
<dbReference type="AlphaFoldDB" id="A0A485L2L5"/>
<feature type="domain" description="Apple" evidence="6">
    <location>
        <begin position="20"/>
        <end position="86"/>
    </location>
</feature>
<evidence type="ECO:0000256" key="4">
    <source>
        <dbReference type="SAM" id="MobiDB-lite"/>
    </source>
</evidence>
<dbReference type="CDD" id="cd01100">
    <property type="entry name" value="APPLE_Factor_XI_like"/>
    <property type="match status" value="1"/>
</dbReference>
<name>A0A485L2L5_9STRA</name>
<dbReference type="Proteomes" id="UP000332933">
    <property type="component" value="Unassembled WGS sequence"/>
</dbReference>
<dbReference type="InterPro" id="IPR000177">
    <property type="entry name" value="Apple"/>
</dbReference>
<gene>
    <name evidence="8" type="primary">Aste57867_15090</name>
    <name evidence="7" type="ORF">As57867_015034</name>
    <name evidence="8" type="ORF">ASTE57867_15090</name>
</gene>
<feature type="compositionally biased region" description="Pro residues" evidence="4">
    <location>
        <begin position="153"/>
        <end position="163"/>
    </location>
</feature>
<evidence type="ECO:0000256" key="5">
    <source>
        <dbReference type="SAM" id="SignalP"/>
    </source>
</evidence>
<dbReference type="Pfam" id="PF00652">
    <property type="entry name" value="Ricin_B_lectin"/>
    <property type="match status" value="1"/>
</dbReference>
<dbReference type="Pfam" id="PF04886">
    <property type="entry name" value="PT"/>
    <property type="match status" value="1"/>
</dbReference>
<evidence type="ECO:0000259" key="6">
    <source>
        <dbReference type="SMART" id="SM00223"/>
    </source>
</evidence>
<reference evidence="7" key="2">
    <citation type="submission" date="2019-06" db="EMBL/GenBank/DDBJ databases">
        <title>Genomics analysis of Aphanomyces spp. identifies a new class of oomycete effector associated with host adaptation.</title>
        <authorList>
            <person name="Gaulin E."/>
        </authorList>
    </citation>
    <scope>NUCLEOTIDE SEQUENCE</scope>
    <source>
        <strain evidence="7">CBS 578.67</strain>
    </source>
</reference>
<evidence type="ECO:0000313" key="7">
    <source>
        <dbReference type="EMBL" id="KAF0693992.1"/>
    </source>
</evidence>
<evidence type="ECO:0000256" key="2">
    <source>
        <dbReference type="ARBA" id="ARBA00022737"/>
    </source>
</evidence>
<dbReference type="GO" id="GO:0005576">
    <property type="term" value="C:extracellular region"/>
    <property type="evidence" value="ECO:0007669"/>
    <property type="project" value="InterPro"/>
</dbReference>
<dbReference type="SMART" id="SM00223">
    <property type="entry name" value="APPLE"/>
    <property type="match status" value="1"/>
</dbReference>
<dbReference type="GO" id="GO:0006508">
    <property type="term" value="P:proteolysis"/>
    <property type="evidence" value="ECO:0007669"/>
    <property type="project" value="InterPro"/>
</dbReference>
<keyword evidence="3" id="KW-1015">Disulfide bond</keyword>
<reference evidence="8 9" key="1">
    <citation type="submission" date="2019-03" db="EMBL/GenBank/DDBJ databases">
        <authorList>
            <person name="Gaulin E."/>
            <person name="Dumas B."/>
        </authorList>
    </citation>
    <scope>NUCLEOTIDE SEQUENCE [LARGE SCALE GENOMIC DNA]</scope>
    <source>
        <strain evidence="8">CBS 568.67</strain>
    </source>
</reference>
<dbReference type="Gene3D" id="2.80.10.50">
    <property type="match status" value="1"/>
</dbReference>